<dbReference type="GO" id="GO:0005524">
    <property type="term" value="F:ATP binding"/>
    <property type="evidence" value="ECO:0007669"/>
    <property type="project" value="UniProtKB-KW"/>
</dbReference>
<dbReference type="GO" id="GO:0016301">
    <property type="term" value="F:kinase activity"/>
    <property type="evidence" value="ECO:0007669"/>
    <property type="project" value="UniProtKB-KW"/>
</dbReference>
<keyword evidence="4" id="KW-0444">Lipid biosynthesis</keyword>
<evidence type="ECO:0000256" key="12">
    <source>
        <dbReference type="ARBA" id="ARBA00023136"/>
    </source>
</evidence>
<feature type="binding site" evidence="17">
    <location>
        <position position="10"/>
    </location>
    <ligand>
        <name>ATP</name>
        <dbReference type="ChEBI" id="CHEBI:30616"/>
    </ligand>
</feature>
<evidence type="ECO:0000256" key="18">
    <source>
        <dbReference type="PIRSR" id="PIRSR600829-4"/>
    </source>
</evidence>
<keyword evidence="6 19" id="KW-0812">Transmembrane</keyword>
<feature type="transmembrane region" description="Helical" evidence="19">
    <location>
        <begin position="50"/>
        <end position="69"/>
    </location>
</feature>
<keyword evidence="5" id="KW-0808">Transferase</keyword>
<feature type="transmembrane region" description="Helical" evidence="19">
    <location>
        <begin position="27"/>
        <end position="44"/>
    </location>
</feature>
<keyword evidence="18" id="KW-0460">Magnesium</keyword>
<keyword evidence="11" id="KW-0443">Lipid metabolism</keyword>
<evidence type="ECO:0000256" key="16">
    <source>
        <dbReference type="PIRSR" id="PIRSR600829-2"/>
    </source>
</evidence>
<evidence type="ECO:0000256" key="4">
    <source>
        <dbReference type="ARBA" id="ARBA00022516"/>
    </source>
</evidence>
<evidence type="ECO:0000256" key="19">
    <source>
        <dbReference type="SAM" id="Phobius"/>
    </source>
</evidence>
<dbReference type="PANTHER" id="PTHR34299">
    <property type="entry name" value="DIACYLGLYCEROL KINASE"/>
    <property type="match status" value="1"/>
</dbReference>
<evidence type="ECO:0000256" key="5">
    <source>
        <dbReference type="ARBA" id="ARBA00022679"/>
    </source>
</evidence>
<keyword evidence="9 17" id="KW-0067">ATP-binding</keyword>
<dbReference type="EMBL" id="DYWT01000101">
    <property type="protein sequence ID" value="HJF31332.1"/>
    <property type="molecule type" value="Genomic_DNA"/>
</dbReference>
<feature type="binding site" evidence="17">
    <location>
        <begin position="79"/>
        <end position="81"/>
    </location>
    <ligand>
        <name>ATP</name>
        <dbReference type="ChEBI" id="CHEBI:30616"/>
    </ligand>
</feature>
<evidence type="ECO:0000256" key="13">
    <source>
        <dbReference type="ARBA" id="ARBA00023209"/>
    </source>
</evidence>
<keyword evidence="18" id="KW-0479">Metal-binding</keyword>
<keyword evidence="12 19" id="KW-0472">Membrane</keyword>
<comment type="cofactor">
    <cofactor evidence="18">
        <name>Mg(2+)</name>
        <dbReference type="ChEBI" id="CHEBI:18420"/>
    </cofactor>
    <text evidence="18">Mn(2+), Zn(2+), Cd(2+) and Co(2+) support activity to lesser extents.</text>
</comment>
<keyword evidence="7 17" id="KW-0547">Nucleotide-binding</keyword>
<reference evidence="20" key="1">
    <citation type="journal article" date="2021" name="PeerJ">
        <title>Extensive microbial diversity within the chicken gut microbiome revealed by metagenomics and culture.</title>
        <authorList>
            <person name="Gilroy R."/>
            <person name="Ravi A."/>
            <person name="Getino M."/>
            <person name="Pursley I."/>
            <person name="Horton D.L."/>
            <person name="Alikhan N.F."/>
            <person name="Baker D."/>
            <person name="Gharbi K."/>
            <person name="Hall N."/>
            <person name="Watson M."/>
            <person name="Adriaenssens E.M."/>
            <person name="Foster-Nyarko E."/>
            <person name="Jarju S."/>
            <person name="Secka A."/>
            <person name="Antonio M."/>
            <person name="Oren A."/>
            <person name="Chaudhuri R.R."/>
            <person name="La Ragione R."/>
            <person name="Hildebrand F."/>
            <person name="Pallen M.J."/>
        </authorList>
    </citation>
    <scope>NUCLEOTIDE SEQUENCE</scope>
    <source>
        <strain evidence="20">CHK171-7178</strain>
    </source>
</reference>
<dbReference type="Gene3D" id="1.10.287.3610">
    <property type="match status" value="1"/>
</dbReference>
<dbReference type="InterPro" id="IPR000829">
    <property type="entry name" value="DAGK"/>
</dbReference>
<comment type="caution">
    <text evidence="20">The sequence shown here is derived from an EMBL/GenBank/DDBJ whole genome shotgun (WGS) entry which is preliminary data.</text>
</comment>
<evidence type="ECO:0000256" key="17">
    <source>
        <dbReference type="PIRSR" id="PIRSR600829-3"/>
    </source>
</evidence>
<dbReference type="GO" id="GO:0046872">
    <property type="term" value="F:metal ion binding"/>
    <property type="evidence" value="ECO:0007669"/>
    <property type="project" value="UniProtKB-KW"/>
</dbReference>
<sequence length="116" mass="12892">MQKFLQSFVYAWNGICHGVEVERNVKFHLTAAFIVIVAGFMTGLSQLEWFVIIILICGMLALELMNSAVERVVDLLTTERHPLAKQAKDLAAGAVLIYAIGSAIIGLILFIPKWFN</sequence>
<feature type="active site" description="Proton acceptor" evidence="15">
    <location>
        <position position="63"/>
    </location>
</feature>
<evidence type="ECO:0000256" key="8">
    <source>
        <dbReference type="ARBA" id="ARBA00022777"/>
    </source>
</evidence>
<comment type="subcellular location">
    <subcellularLocation>
        <location evidence="1">Cell membrane</location>
        <topology evidence="1">Multi-pass membrane protein</topology>
    </subcellularLocation>
</comment>
<comment type="similarity">
    <text evidence="2">Belongs to the bacterial diacylglycerol kinase family.</text>
</comment>
<feature type="transmembrane region" description="Helical" evidence="19">
    <location>
        <begin position="90"/>
        <end position="111"/>
    </location>
</feature>
<dbReference type="PANTHER" id="PTHR34299:SF1">
    <property type="entry name" value="DIACYLGLYCEROL KINASE"/>
    <property type="match status" value="1"/>
</dbReference>
<dbReference type="PROSITE" id="PS01069">
    <property type="entry name" value="DAGK_PROKAR"/>
    <property type="match status" value="1"/>
</dbReference>
<evidence type="ECO:0000313" key="21">
    <source>
        <dbReference type="Proteomes" id="UP000698173"/>
    </source>
</evidence>
<dbReference type="Proteomes" id="UP000698173">
    <property type="component" value="Unassembled WGS sequence"/>
</dbReference>
<feature type="binding site" evidence="18">
    <location>
        <position position="70"/>
    </location>
    <ligand>
        <name>a divalent metal cation</name>
        <dbReference type="ChEBI" id="CHEBI:60240"/>
    </ligand>
</feature>
<feature type="binding site" evidence="17">
    <location>
        <begin position="88"/>
        <end position="89"/>
    </location>
    <ligand>
        <name>ATP</name>
        <dbReference type="ChEBI" id="CHEBI:30616"/>
    </ligand>
</feature>
<evidence type="ECO:0000256" key="11">
    <source>
        <dbReference type="ARBA" id="ARBA00023098"/>
    </source>
</evidence>
<feature type="binding site" evidence="17">
    <location>
        <position position="70"/>
    </location>
    <ligand>
        <name>ATP</name>
        <dbReference type="ChEBI" id="CHEBI:30616"/>
    </ligand>
</feature>
<dbReference type="GO" id="GO:0008654">
    <property type="term" value="P:phospholipid biosynthetic process"/>
    <property type="evidence" value="ECO:0007669"/>
    <property type="project" value="UniProtKB-KW"/>
</dbReference>
<dbReference type="Pfam" id="PF01219">
    <property type="entry name" value="DAGK_prokar"/>
    <property type="match status" value="1"/>
</dbReference>
<evidence type="ECO:0000256" key="10">
    <source>
        <dbReference type="ARBA" id="ARBA00022989"/>
    </source>
</evidence>
<dbReference type="InterPro" id="IPR033717">
    <property type="entry name" value="UDPK"/>
</dbReference>
<feature type="binding site" evidence="17">
    <location>
        <position position="22"/>
    </location>
    <ligand>
        <name>ATP</name>
        <dbReference type="ChEBI" id="CHEBI:30616"/>
    </ligand>
</feature>
<dbReference type="AlphaFoldDB" id="A0A921KCD2"/>
<name>A0A921KCD2_SPOPS</name>
<dbReference type="InterPro" id="IPR036945">
    <property type="entry name" value="DAGK_sf"/>
</dbReference>
<reference evidence="20" key="2">
    <citation type="submission" date="2021-09" db="EMBL/GenBank/DDBJ databases">
        <authorList>
            <person name="Gilroy R."/>
        </authorList>
    </citation>
    <scope>NUCLEOTIDE SEQUENCE</scope>
    <source>
        <strain evidence="20">CHK171-7178</strain>
    </source>
</reference>
<evidence type="ECO:0000256" key="14">
    <source>
        <dbReference type="ARBA" id="ARBA00023264"/>
    </source>
</evidence>
<feature type="binding site" evidence="16">
    <location>
        <position position="63"/>
    </location>
    <ligand>
        <name>substrate</name>
    </ligand>
</feature>
<keyword evidence="13" id="KW-0594">Phospholipid biosynthesis</keyword>
<feature type="binding site" evidence="18">
    <location>
        <position position="22"/>
    </location>
    <ligand>
        <name>a divalent metal cation</name>
        <dbReference type="ChEBI" id="CHEBI:60240"/>
    </ligand>
</feature>
<evidence type="ECO:0000256" key="2">
    <source>
        <dbReference type="ARBA" id="ARBA00005967"/>
    </source>
</evidence>
<evidence type="ECO:0000256" key="6">
    <source>
        <dbReference type="ARBA" id="ARBA00022692"/>
    </source>
</evidence>
<protein>
    <submittedName>
        <fullName evidence="20">Diacylglycerol kinase family protein</fullName>
    </submittedName>
</protein>
<evidence type="ECO:0000256" key="15">
    <source>
        <dbReference type="PIRSR" id="PIRSR600829-1"/>
    </source>
</evidence>
<keyword evidence="8 20" id="KW-0418">Kinase</keyword>
<accession>A0A921KCD2</accession>
<evidence type="ECO:0000313" key="20">
    <source>
        <dbReference type="EMBL" id="HJF31332.1"/>
    </source>
</evidence>
<proteinExistence type="inferred from homology"/>
<evidence type="ECO:0000256" key="9">
    <source>
        <dbReference type="ARBA" id="ARBA00022840"/>
    </source>
</evidence>
<keyword evidence="3" id="KW-1003">Cell membrane</keyword>
<keyword evidence="14" id="KW-1208">Phospholipid metabolism</keyword>
<dbReference type="CDD" id="cd14265">
    <property type="entry name" value="UDPK_IM_like"/>
    <property type="match status" value="1"/>
</dbReference>
<organism evidence="20 21">
    <name type="scientific">Sporosarcina psychrophila</name>
    <name type="common">Bacillus psychrophilus</name>
    <dbReference type="NCBI Taxonomy" id="1476"/>
    <lineage>
        <taxon>Bacteria</taxon>
        <taxon>Bacillati</taxon>
        <taxon>Bacillota</taxon>
        <taxon>Bacilli</taxon>
        <taxon>Bacillales</taxon>
        <taxon>Caryophanaceae</taxon>
        <taxon>Sporosarcina</taxon>
    </lineage>
</organism>
<evidence type="ECO:0000256" key="1">
    <source>
        <dbReference type="ARBA" id="ARBA00004651"/>
    </source>
</evidence>
<evidence type="ECO:0000256" key="7">
    <source>
        <dbReference type="ARBA" id="ARBA00022741"/>
    </source>
</evidence>
<dbReference type="GO" id="GO:0005886">
    <property type="term" value="C:plasma membrane"/>
    <property type="evidence" value="ECO:0007669"/>
    <property type="project" value="UniProtKB-SubCell"/>
</dbReference>
<gene>
    <name evidence="20" type="ORF">K8V56_06065</name>
</gene>
<evidence type="ECO:0000256" key="3">
    <source>
        <dbReference type="ARBA" id="ARBA00022475"/>
    </source>
</evidence>
<keyword evidence="10 19" id="KW-1133">Transmembrane helix</keyword>